<dbReference type="PROSITE" id="PS50880">
    <property type="entry name" value="TOPRIM"/>
    <property type="match status" value="1"/>
</dbReference>
<dbReference type="Gene3D" id="3.90.980.10">
    <property type="entry name" value="DNA primase, catalytic core, N-terminal domain"/>
    <property type="match status" value="1"/>
</dbReference>
<name>A0A1G2NDK1_9BACT</name>
<dbReference type="PIRSF" id="PIRSF002811">
    <property type="entry name" value="DnaG"/>
    <property type="match status" value="1"/>
</dbReference>
<keyword evidence="7 12" id="KW-0863">Zinc-finger</keyword>
<dbReference type="Gene3D" id="3.40.1360.10">
    <property type="match status" value="1"/>
</dbReference>
<dbReference type="GO" id="GO:0005737">
    <property type="term" value="C:cytoplasm"/>
    <property type="evidence" value="ECO:0007669"/>
    <property type="project" value="TreeGrafter"/>
</dbReference>
<evidence type="ECO:0000256" key="7">
    <source>
        <dbReference type="ARBA" id="ARBA00022771"/>
    </source>
</evidence>
<gene>
    <name evidence="12" type="primary">dnaG</name>
    <name evidence="16" type="ORF">A2928_04600</name>
</gene>
<feature type="domain" description="Toprim" evidence="15">
    <location>
        <begin position="254"/>
        <end position="335"/>
    </location>
</feature>
<evidence type="ECO:0000256" key="11">
    <source>
        <dbReference type="ARBA" id="ARBA00023163"/>
    </source>
</evidence>
<dbReference type="InterPro" id="IPR050219">
    <property type="entry name" value="DnaG_primase"/>
</dbReference>
<dbReference type="GO" id="GO:1990077">
    <property type="term" value="C:primosome complex"/>
    <property type="evidence" value="ECO:0007669"/>
    <property type="project" value="UniProtKB-KW"/>
</dbReference>
<evidence type="ECO:0000256" key="9">
    <source>
        <dbReference type="ARBA" id="ARBA00022842"/>
    </source>
</evidence>
<dbReference type="AlphaFoldDB" id="A0A1G2NDK1"/>
<comment type="similarity">
    <text evidence="12 13">Belongs to the DnaG primase family.</text>
</comment>
<comment type="function">
    <text evidence="12 13">RNA polymerase that catalyzes the synthesis of short RNA molecules used as primers for DNA polymerase during DNA replication.</text>
</comment>
<keyword evidence="2 12" id="KW-0639">Primosome</keyword>
<dbReference type="InterPro" id="IPR002694">
    <property type="entry name" value="Znf_CHC2"/>
</dbReference>
<dbReference type="Pfam" id="PF01807">
    <property type="entry name" value="Zn_ribbon_DnaG"/>
    <property type="match status" value="1"/>
</dbReference>
<dbReference type="InterPro" id="IPR013264">
    <property type="entry name" value="DNAG_N"/>
</dbReference>
<dbReference type="GO" id="GO:0008270">
    <property type="term" value="F:zinc ion binding"/>
    <property type="evidence" value="ECO:0007669"/>
    <property type="project" value="UniProtKB-UniRule"/>
</dbReference>
<keyword evidence="6 12" id="KW-0479">Metal-binding</keyword>
<reference evidence="16 17" key="1">
    <citation type="journal article" date="2016" name="Nat. Commun.">
        <title>Thousands of microbial genomes shed light on interconnected biogeochemical processes in an aquifer system.</title>
        <authorList>
            <person name="Anantharaman K."/>
            <person name="Brown C.T."/>
            <person name="Hug L.A."/>
            <person name="Sharon I."/>
            <person name="Castelle C.J."/>
            <person name="Probst A.J."/>
            <person name="Thomas B.C."/>
            <person name="Singh A."/>
            <person name="Wilkins M.J."/>
            <person name="Karaoz U."/>
            <person name="Brodie E.L."/>
            <person name="Williams K.H."/>
            <person name="Hubbard S.S."/>
            <person name="Banfield J.F."/>
        </authorList>
    </citation>
    <scope>NUCLEOTIDE SEQUENCE [LARGE SCALE GENOMIC DNA]</scope>
</reference>
<evidence type="ECO:0000256" key="6">
    <source>
        <dbReference type="ARBA" id="ARBA00022723"/>
    </source>
</evidence>
<dbReference type="GO" id="GO:0003899">
    <property type="term" value="F:DNA-directed RNA polymerase activity"/>
    <property type="evidence" value="ECO:0007669"/>
    <property type="project" value="UniProtKB-UniRule"/>
</dbReference>
<dbReference type="Pfam" id="PF13155">
    <property type="entry name" value="Toprim_2"/>
    <property type="match status" value="1"/>
</dbReference>
<dbReference type="InterPro" id="IPR006171">
    <property type="entry name" value="TOPRIM_dom"/>
</dbReference>
<keyword evidence="1 12" id="KW-0240">DNA-directed RNA polymerase</keyword>
<dbReference type="Gene3D" id="3.90.580.10">
    <property type="entry name" value="Zinc finger, CHC2-type domain"/>
    <property type="match status" value="1"/>
</dbReference>
<dbReference type="CDD" id="cd03364">
    <property type="entry name" value="TOPRIM_DnaG_primases"/>
    <property type="match status" value="1"/>
</dbReference>
<accession>A0A1G2NDK1</accession>
<dbReference type="Pfam" id="PF08275">
    <property type="entry name" value="DNAG_N"/>
    <property type="match status" value="1"/>
</dbReference>
<dbReference type="SMART" id="SM00400">
    <property type="entry name" value="ZnF_CHCC"/>
    <property type="match status" value="1"/>
</dbReference>
<evidence type="ECO:0000256" key="13">
    <source>
        <dbReference type="PIRNR" id="PIRNR002811"/>
    </source>
</evidence>
<comment type="cofactor">
    <cofactor evidence="12 13 14">
        <name>Zn(2+)</name>
        <dbReference type="ChEBI" id="CHEBI:29105"/>
    </cofactor>
    <text evidence="12 13 14">Binds 1 zinc ion per monomer.</text>
</comment>
<evidence type="ECO:0000256" key="8">
    <source>
        <dbReference type="ARBA" id="ARBA00022833"/>
    </source>
</evidence>
<protein>
    <recommendedName>
        <fullName evidence="12 13">DNA primase</fullName>
        <ecNumber evidence="12">2.7.7.101</ecNumber>
    </recommendedName>
</protein>
<comment type="subunit">
    <text evidence="12">Monomer. Interacts with DnaB.</text>
</comment>
<comment type="domain">
    <text evidence="12">Contains an N-terminal zinc-binding domain, a central core domain that contains the primase activity, and a C-terminal DnaB-binding domain.</text>
</comment>
<comment type="caution">
    <text evidence="16">The sequence shown here is derived from an EMBL/GenBank/DDBJ whole genome shotgun (WGS) entry which is preliminary data.</text>
</comment>
<dbReference type="EMBL" id="MHRX01000016">
    <property type="protein sequence ID" value="OHA34136.1"/>
    <property type="molecule type" value="Genomic_DNA"/>
</dbReference>
<keyword evidence="8 12" id="KW-0862">Zinc</keyword>
<evidence type="ECO:0000256" key="3">
    <source>
        <dbReference type="ARBA" id="ARBA00022679"/>
    </source>
</evidence>
<evidence type="ECO:0000256" key="12">
    <source>
        <dbReference type="HAMAP-Rule" id="MF_00974"/>
    </source>
</evidence>
<dbReference type="NCBIfam" id="TIGR01391">
    <property type="entry name" value="dnaG"/>
    <property type="match status" value="1"/>
</dbReference>
<dbReference type="HAMAP" id="MF_00974">
    <property type="entry name" value="DNA_primase_DnaG"/>
    <property type="match status" value="1"/>
</dbReference>
<evidence type="ECO:0000256" key="4">
    <source>
        <dbReference type="ARBA" id="ARBA00022695"/>
    </source>
</evidence>
<evidence type="ECO:0000313" key="16">
    <source>
        <dbReference type="EMBL" id="OHA34136.1"/>
    </source>
</evidence>
<dbReference type="InterPro" id="IPR006295">
    <property type="entry name" value="DNA_primase_DnaG"/>
</dbReference>
<keyword evidence="5 12" id="KW-0235">DNA replication</keyword>
<dbReference type="PANTHER" id="PTHR30313">
    <property type="entry name" value="DNA PRIMASE"/>
    <property type="match status" value="1"/>
</dbReference>
<keyword evidence="4 12" id="KW-0548">Nucleotidyltransferase</keyword>
<comment type="catalytic activity">
    <reaction evidence="12">
        <text>ssDNA + n NTP = ssDNA/pppN(pN)n-1 hybrid + (n-1) diphosphate.</text>
        <dbReference type="EC" id="2.7.7.101"/>
    </reaction>
</comment>
<evidence type="ECO:0000256" key="5">
    <source>
        <dbReference type="ARBA" id="ARBA00022705"/>
    </source>
</evidence>
<dbReference type="InterPro" id="IPR037068">
    <property type="entry name" value="DNA_primase_core_N_sf"/>
</dbReference>
<sequence length="577" mass="64370">MASDLEKIKEKLPIEDVVGSYLTLTPSGKYLKSRCPFHNERSASFVVSPDRGTFYCFGCQAKGDIFEFVGKFEGLDFVGSLKILAERAGVPIGRGRNHSANSNERIFSVLREAAIFYHKILWSDPGAPALEYLKMRGLADLTIKEWGIGYAPGEWRLLRDHLQKKKYSDTELESAGLTIKPPDDARKNSYDRFRSRIIFPLFDTAGRIAGFSGRIFPHDDTAAKYINSPETAVYSKSKYLYGLHKAKQEMRKQGACVAVEGQMDLLMSHQAGVGNTIAVSGTAFTEEHSAMIRRFCDTLIFALDQDAAGLGAMEKGAALALGVGMNVKVARLPLGKDPAELIARDAEAWRRSIIEAKGVIDYLAELISSDETDLNLRARAMAKKIFPLLVGIKSSMERAAFISKISGLLSVPESSVRADLDLFSKSATLNRASNRAVEASETAREVPTLAERAIGIILWQKQNKKASIDVERFHSRLTELISKKEVERIETKLIQEETRHIFEAEYHYAGEKKLEQAIDRLLQSIEIEIIKNKMLSTLEKVRVFEKDGRRHESAAILGEYKALSDRLSAISKKQKVE</sequence>
<dbReference type="STRING" id="1802319.A2928_04600"/>
<keyword evidence="3 12" id="KW-0808">Transferase</keyword>
<evidence type="ECO:0000256" key="10">
    <source>
        <dbReference type="ARBA" id="ARBA00023125"/>
    </source>
</evidence>
<dbReference type="GO" id="GO:0000428">
    <property type="term" value="C:DNA-directed RNA polymerase complex"/>
    <property type="evidence" value="ECO:0007669"/>
    <property type="project" value="UniProtKB-KW"/>
</dbReference>
<proteinExistence type="inferred from homology"/>
<feature type="zinc finger region" description="CHC2-type" evidence="12 14">
    <location>
        <begin position="35"/>
        <end position="59"/>
    </location>
</feature>
<dbReference type="InterPro" id="IPR036977">
    <property type="entry name" value="DNA_primase_Znf_CHC2"/>
</dbReference>
<evidence type="ECO:0000256" key="2">
    <source>
        <dbReference type="ARBA" id="ARBA00022515"/>
    </source>
</evidence>
<keyword evidence="9" id="KW-0460">Magnesium</keyword>
<dbReference type="PANTHER" id="PTHR30313:SF2">
    <property type="entry name" value="DNA PRIMASE"/>
    <property type="match status" value="1"/>
</dbReference>
<dbReference type="GO" id="GO:0006269">
    <property type="term" value="P:DNA replication, synthesis of primer"/>
    <property type="evidence" value="ECO:0007669"/>
    <property type="project" value="UniProtKB-UniRule"/>
</dbReference>
<keyword evidence="11 12" id="KW-0804">Transcription</keyword>
<dbReference type="SUPFAM" id="SSF57783">
    <property type="entry name" value="Zinc beta-ribbon"/>
    <property type="match status" value="1"/>
</dbReference>
<dbReference type="SUPFAM" id="SSF56731">
    <property type="entry name" value="DNA primase core"/>
    <property type="match status" value="1"/>
</dbReference>
<evidence type="ECO:0000256" key="1">
    <source>
        <dbReference type="ARBA" id="ARBA00022478"/>
    </source>
</evidence>
<dbReference type="Proteomes" id="UP000176221">
    <property type="component" value="Unassembled WGS sequence"/>
</dbReference>
<dbReference type="EC" id="2.7.7.101" evidence="12"/>
<keyword evidence="10 12" id="KW-0238">DNA-binding</keyword>
<evidence type="ECO:0000259" key="15">
    <source>
        <dbReference type="PROSITE" id="PS50880"/>
    </source>
</evidence>
<dbReference type="GO" id="GO:0003677">
    <property type="term" value="F:DNA binding"/>
    <property type="evidence" value="ECO:0007669"/>
    <property type="project" value="UniProtKB-KW"/>
</dbReference>
<dbReference type="SMART" id="SM00493">
    <property type="entry name" value="TOPRIM"/>
    <property type="match status" value="1"/>
</dbReference>
<organism evidence="16 17">
    <name type="scientific">Candidatus Taylorbacteria bacterium RIFCSPLOWO2_01_FULL_45_15b</name>
    <dbReference type="NCBI Taxonomy" id="1802319"/>
    <lineage>
        <taxon>Bacteria</taxon>
        <taxon>Candidatus Tayloriibacteriota</taxon>
    </lineage>
</organism>
<evidence type="ECO:0000256" key="14">
    <source>
        <dbReference type="PIRSR" id="PIRSR002811-1"/>
    </source>
</evidence>
<dbReference type="InterPro" id="IPR034151">
    <property type="entry name" value="TOPRIM_DnaG_bac"/>
</dbReference>
<evidence type="ECO:0000313" key="17">
    <source>
        <dbReference type="Proteomes" id="UP000176221"/>
    </source>
</evidence>
<dbReference type="InterPro" id="IPR030846">
    <property type="entry name" value="DnaG_bac"/>
</dbReference>